<accession>A0ABS9VUA8</accession>
<reference evidence="2 3" key="1">
    <citation type="journal article" date="2021" name="Environ. Microbiol.">
        <title>Genetic insights into the dark matter of the mammalian gut microbiota through targeted genome reconstruction.</title>
        <authorList>
            <person name="Lugli G.A."/>
            <person name="Alessandri G."/>
            <person name="Milani C."/>
            <person name="Viappiani A."/>
            <person name="Fontana F."/>
            <person name="Tarracchini C."/>
            <person name="Mancabelli L."/>
            <person name="Argentini C."/>
            <person name="Ruiz L."/>
            <person name="Margolles A."/>
            <person name="van Sinderen D."/>
            <person name="Turroni F."/>
            <person name="Ventura M."/>
        </authorList>
    </citation>
    <scope>NUCLEOTIDE SEQUENCE [LARGE SCALE GENOMIC DNA]</scope>
    <source>
        <strain evidence="2 3">MA1</strain>
    </source>
</reference>
<reference evidence="2 3" key="2">
    <citation type="journal article" date="2021" name="Syst. Appl. Microbiol.">
        <title>Phylogenetic classification of ten novel species belonging to the genus Bifidobacterium comprising B. phasiani sp. nov., B. pongonis sp. nov., B. saguinibicoloris sp. nov., B. colobi sp. nov., B. simiiventris sp. nov., B. santillanense sp. nov., B. miconis sp. nov., B. amazonense sp. nov., B. pluvialisilvae sp. nov., and B. miconisargentati sp. nov.</title>
        <authorList>
            <person name="Lugli G.A."/>
            <person name="Calvete-Torre I."/>
            <person name="Alessandri G."/>
            <person name="Milani C."/>
            <person name="Turroni F."/>
            <person name="Laiolo P."/>
            <person name="Ossiprandi M.C."/>
            <person name="Margolles A."/>
            <person name="Ruiz L."/>
            <person name="Ventura M."/>
        </authorList>
    </citation>
    <scope>NUCLEOTIDE SEQUENCE [LARGE SCALE GENOMIC DNA]</scope>
    <source>
        <strain evidence="2 3">MA1</strain>
    </source>
</reference>
<feature type="region of interest" description="Disordered" evidence="1">
    <location>
        <begin position="92"/>
        <end position="123"/>
    </location>
</feature>
<evidence type="ECO:0000313" key="3">
    <source>
        <dbReference type="Proteomes" id="UP000710815"/>
    </source>
</evidence>
<feature type="compositionally biased region" description="Basic and acidic residues" evidence="1">
    <location>
        <begin position="113"/>
        <end position="123"/>
    </location>
</feature>
<sequence>MGQEPKRLAAVLWLIDNHRDELEYELLKAGVRLRWLGCPLLSWNDIYLIAVNCEAGSPLARTLDKRMAWKPIDFWMRSIEYSLRWLVWTKTKDGQKGRRKPKPVQPPGTSAHDPNRRDVVDKSDLVGMDKRSLRDYLNRPRIAVNT</sequence>
<evidence type="ECO:0000313" key="2">
    <source>
        <dbReference type="EMBL" id="MCH9275678.1"/>
    </source>
</evidence>
<evidence type="ECO:0000256" key="1">
    <source>
        <dbReference type="SAM" id="MobiDB-lite"/>
    </source>
</evidence>
<proteinExistence type="predicted"/>
<name>A0ABS9VUA8_9BIFI</name>
<keyword evidence="3" id="KW-1185">Reference proteome</keyword>
<dbReference type="RefSeq" id="WP_241513439.1">
    <property type="nucleotide sequence ID" value="NZ_JAFEJT020000015.1"/>
</dbReference>
<dbReference type="Pfam" id="PF17318">
    <property type="entry name" value="DUF5361"/>
    <property type="match status" value="1"/>
</dbReference>
<dbReference type="InterPro" id="IPR035286">
    <property type="entry name" value="DUF5361"/>
</dbReference>
<dbReference type="Proteomes" id="UP000710815">
    <property type="component" value="Unassembled WGS sequence"/>
</dbReference>
<protein>
    <submittedName>
        <fullName evidence="2">DUF5361 domain-containing protein</fullName>
    </submittedName>
</protein>
<gene>
    <name evidence="2" type="ORF">JS533_005240</name>
</gene>
<comment type="caution">
    <text evidence="2">The sequence shown here is derived from an EMBL/GenBank/DDBJ whole genome shotgun (WGS) entry which is preliminary data.</text>
</comment>
<dbReference type="EMBL" id="JAFEJT020000015">
    <property type="protein sequence ID" value="MCH9275678.1"/>
    <property type="molecule type" value="Genomic_DNA"/>
</dbReference>
<organism evidence="2 3">
    <name type="scientific">Bifidobacterium amazonense</name>
    <dbReference type="NCBI Taxonomy" id="2809027"/>
    <lineage>
        <taxon>Bacteria</taxon>
        <taxon>Bacillati</taxon>
        <taxon>Actinomycetota</taxon>
        <taxon>Actinomycetes</taxon>
        <taxon>Bifidobacteriales</taxon>
        <taxon>Bifidobacteriaceae</taxon>
        <taxon>Bifidobacterium</taxon>
    </lineage>
</organism>